<keyword evidence="1" id="KW-0732">Signal</keyword>
<dbReference type="EMBL" id="JAPEVA010000005">
    <property type="protein sequence ID" value="KAJ4411376.1"/>
    <property type="molecule type" value="Genomic_DNA"/>
</dbReference>
<feature type="chain" id="PRO_5040756491" evidence="1">
    <location>
        <begin position="19"/>
        <end position="116"/>
    </location>
</feature>
<sequence>MRFKVPTLLAALAGSITATPVTTSPIHPSQRADVQALIAAAHLPAPNGTEPSTLVSKNCGKYVIKGGWDFDLNADPTCSDLEKFEIMHRLYNDKCGLCVTFQWEQCVGDITWSGGR</sequence>
<protein>
    <submittedName>
        <fullName evidence="2">Uncharacterized protein</fullName>
    </submittedName>
</protein>
<keyword evidence="3" id="KW-1185">Reference proteome</keyword>
<dbReference type="AlphaFoldDB" id="A0A9W8ZP49"/>
<comment type="caution">
    <text evidence="2">The sequence shown here is derived from an EMBL/GenBank/DDBJ whole genome shotgun (WGS) entry which is preliminary data.</text>
</comment>
<accession>A0A9W8ZP49</accession>
<gene>
    <name evidence="2" type="ORF">N0V91_001160</name>
</gene>
<name>A0A9W8ZP49_9PLEO</name>
<organism evidence="2 3">
    <name type="scientific">Didymella pomorum</name>
    <dbReference type="NCBI Taxonomy" id="749634"/>
    <lineage>
        <taxon>Eukaryota</taxon>
        <taxon>Fungi</taxon>
        <taxon>Dikarya</taxon>
        <taxon>Ascomycota</taxon>
        <taxon>Pezizomycotina</taxon>
        <taxon>Dothideomycetes</taxon>
        <taxon>Pleosporomycetidae</taxon>
        <taxon>Pleosporales</taxon>
        <taxon>Pleosporineae</taxon>
        <taxon>Didymellaceae</taxon>
        <taxon>Didymella</taxon>
    </lineage>
</organism>
<dbReference type="OrthoDB" id="3771407at2759"/>
<dbReference type="Proteomes" id="UP001140510">
    <property type="component" value="Unassembled WGS sequence"/>
</dbReference>
<proteinExistence type="predicted"/>
<reference evidence="2" key="1">
    <citation type="submission" date="2022-10" db="EMBL/GenBank/DDBJ databases">
        <title>Tapping the CABI collections for fungal endophytes: first genome assemblies for Collariella, Neodidymelliopsis, Ascochyta clinopodiicola, Didymella pomorum, Didymosphaeria variabile, Neocosmospora piperis and Neocucurbitaria cava.</title>
        <authorList>
            <person name="Hill R."/>
        </authorList>
    </citation>
    <scope>NUCLEOTIDE SEQUENCE</scope>
    <source>
        <strain evidence="2">IMI 355091</strain>
    </source>
</reference>
<evidence type="ECO:0000313" key="3">
    <source>
        <dbReference type="Proteomes" id="UP001140510"/>
    </source>
</evidence>
<evidence type="ECO:0000313" key="2">
    <source>
        <dbReference type="EMBL" id="KAJ4411376.1"/>
    </source>
</evidence>
<feature type="signal peptide" evidence="1">
    <location>
        <begin position="1"/>
        <end position="18"/>
    </location>
</feature>
<evidence type="ECO:0000256" key="1">
    <source>
        <dbReference type="SAM" id="SignalP"/>
    </source>
</evidence>